<keyword evidence="2" id="KW-0560">Oxidoreductase</keyword>
<feature type="domain" description="Flavin reductase like" evidence="3">
    <location>
        <begin position="26"/>
        <end position="168"/>
    </location>
</feature>
<evidence type="ECO:0000256" key="2">
    <source>
        <dbReference type="ARBA" id="ARBA00023002"/>
    </source>
</evidence>
<dbReference type="SMART" id="SM00903">
    <property type="entry name" value="Flavin_Reduct"/>
    <property type="match status" value="1"/>
</dbReference>
<dbReference type="PANTHER" id="PTHR30466">
    <property type="entry name" value="FLAVIN REDUCTASE"/>
    <property type="match status" value="1"/>
</dbReference>
<evidence type="ECO:0000259" key="3">
    <source>
        <dbReference type="SMART" id="SM00903"/>
    </source>
</evidence>
<dbReference type="SUPFAM" id="SSF50475">
    <property type="entry name" value="FMN-binding split barrel"/>
    <property type="match status" value="1"/>
</dbReference>
<sequence>MTDVSEASAAIVPFAAVDEACFRQAMRGLAGGVAVVTSGDREVFAGMTATAICSVSTAPPLVLATLNRASNTHATICRTGVFALNLLREDQVELAARFATGSGKAADIAAHRPGVTGCPVLDDVGTTIECVLHDAHEAGTHTIFVGAVVRTEARRAAPLVFFDGRYAHLVPEGGAPG</sequence>
<dbReference type="InterPro" id="IPR002563">
    <property type="entry name" value="Flavin_Rdtase-like_dom"/>
</dbReference>
<dbReference type="EMBL" id="CP158568">
    <property type="protein sequence ID" value="XBY46470.1"/>
    <property type="molecule type" value="Genomic_DNA"/>
</dbReference>
<dbReference type="AlphaFoldDB" id="A0AAU7XF52"/>
<dbReference type="GO" id="GO:0010181">
    <property type="term" value="F:FMN binding"/>
    <property type="evidence" value="ECO:0007669"/>
    <property type="project" value="InterPro"/>
</dbReference>
<dbReference type="InterPro" id="IPR012349">
    <property type="entry name" value="Split_barrel_FMN-bd"/>
</dbReference>
<evidence type="ECO:0000313" key="4">
    <source>
        <dbReference type="EMBL" id="XBY46470.1"/>
    </source>
</evidence>
<organism evidence="4">
    <name type="scientific">Methyloraptor flagellatus</name>
    <dbReference type="NCBI Taxonomy" id="3162530"/>
    <lineage>
        <taxon>Bacteria</taxon>
        <taxon>Pseudomonadati</taxon>
        <taxon>Pseudomonadota</taxon>
        <taxon>Alphaproteobacteria</taxon>
        <taxon>Hyphomicrobiales</taxon>
        <taxon>Ancalomicrobiaceae</taxon>
        <taxon>Methyloraptor</taxon>
    </lineage>
</organism>
<dbReference type="RefSeq" id="WP_407051565.1">
    <property type="nucleotide sequence ID" value="NZ_CP158568.1"/>
</dbReference>
<dbReference type="InterPro" id="IPR050268">
    <property type="entry name" value="NADH-dep_flavin_reductase"/>
</dbReference>
<name>A0AAU7XF52_9HYPH</name>
<gene>
    <name evidence="4" type="ORF">ABS361_09770</name>
</gene>
<proteinExistence type="inferred from homology"/>
<evidence type="ECO:0000256" key="1">
    <source>
        <dbReference type="ARBA" id="ARBA00008898"/>
    </source>
</evidence>
<accession>A0AAU7XF52</accession>
<dbReference type="Gene3D" id="2.30.110.10">
    <property type="entry name" value="Electron Transport, Fmn-binding Protein, Chain A"/>
    <property type="match status" value="1"/>
</dbReference>
<protein>
    <submittedName>
        <fullName evidence="4">Flavin reductase family protein</fullName>
    </submittedName>
</protein>
<dbReference type="GO" id="GO:0042602">
    <property type="term" value="F:riboflavin reductase (NADPH) activity"/>
    <property type="evidence" value="ECO:0007669"/>
    <property type="project" value="TreeGrafter"/>
</dbReference>
<dbReference type="Pfam" id="PF01613">
    <property type="entry name" value="Flavin_Reduct"/>
    <property type="match status" value="1"/>
</dbReference>
<comment type="similarity">
    <text evidence="1">Belongs to the non-flavoprotein flavin reductase family.</text>
</comment>
<dbReference type="KEGG" id="mflg:ABS361_09770"/>
<reference evidence="4" key="1">
    <citation type="submission" date="2024-06" db="EMBL/GenBank/DDBJ databases">
        <title>Methylostella associata gen. nov., sp. nov., a novel Ancalomicrobiaceae-affiliated facultatively methylotrophic bacteria that feed on methanotrophs of the genus Methylococcus.</title>
        <authorList>
            <person name="Saltykova V."/>
            <person name="Danilova O.V."/>
            <person name="Oshkin I.Y."/>
            <person name="Belova S.E."/>
            <person name="Pimenov N.V."/>
            <person name="Dedysh S.N."/>
        </authorList>
    </citation>
    <scope>NUCLEOTIDE SEQUENCE</scope>
    <source>
        <strain evidence="4">S20</strain>
    </source>
</reference>
<dbReference type="PANTHER" id="PTHR30466:SF11">
    <property type="entry name" value="FLAVIN-DEPENDENT MONOOXYGENASE, REDUCTASE SUBUNIT HSAB"/>
    <property type="match status" value="1"/>
</dbReference>